<name>A0A016T1G2_9BILA</name>
<feature type="region of interest" description="Disordered" evidence="1">
    <location>
        <begin position="1"/>
        <end position="22"/>
    </location>
</feature>
<evidence type="ECO:0000313" key="3">
    <source>
        <dbReference type="Proteomes" id="UP000024635"/>
    </source>
</evidence>
<comment type="caution">
    <text evidence="2">The sequence shown here is derived from an EMBL/GenBank/DDBJ whole genome shotgun (WGS) entry which is preliminary data.</text>
</comment>
<sequence>MVSIGSVDICDSASDTPLYASKPVSPRAQRLELVTNQPFRAGRPECAHGRPGRPKRYHGQLGPLALSHVRQSRQPVMSRSVISSRSACQQPLGLSAAIGRGAAPSV</sequence>
<dbReference type="OrthoDB" id="5905986at2759"/>
<gene>
    <name evidence="2" type="primary">Acey_s0150.g2745</name>
    <name evidence="2" type="ORF">Y032_0150g2745</name>
</gene>
<dbReference type="AlphaFoldDB" id="A0A016T1G2"/>
<feature type="region of interest" description="Disordered" evidence="1">
    <location>
        <begin position="37"/>
        <end position="60"/>
    </location>
</feature>
<keyword evidence="3" id="KW-1185">Reference proteome</keyword>
<protein>
    <submittedName>
        <fullName evidence="2">Uncharacterized protein</fullName>
    </submittedName>
</protein>
<proteinExistence type="predicted"/>
<dbReference type="EMBL" id="JARK01001486">
    <property type="protein sequence ID" value="EYB96424.1"/>
    <property type="molecule type" value="Genomic_DNA"/>
</dbReference>
<organism evidence="2 3">
    <name type="scientific">Ancylostoma ceylanicum</name>
    <dbReference type="NCBI Taxonomy" id="53326"/>
    <lineage>
        <taxon>Eukaryota</taxon>
        <taxon>Metazoa</taxon>
        <taxon>Ecdysozoa</taxon>
        <taxon>Nematoda</taxon>
        <taxon>Chromadorea</taxon>
        <taxon>Rhabditida</taxon>
        <taxon>Rhabditina</taxon>
        <taxon>Rhabditomorpha</taxon>
        <taxon>Strongyloidea</taxon>
        <taxon>Ancylostomatidae</taxon>
        <taxon>Ancylostomatinae</taxon>
        <taxon>Ancylostoma</taxon>
    </lineage>
</organism>
<evidence type="ECO:0000313" key="2">
    <source>
        <dbReference type="EMBL" id="EYB96424.1"/>
    </source>
</evidence>
<accession>A0A016T1G2</accession>
<reference evidence="3" key="1">
    <citation type="journal article" date="2015" name="Nat. Genet.">
        <title>The genome and transcriptome of the zoonotic hookworm Ancylostoma ceylanicum identify infection-specific gene families.</title>
        <authorList>
            <person name="Schwarz E.M."/>
            <person name="Hu Y."/>
            <person name="Antoshechkin I."/>
            <person name="Miller M.M."/>
            <person name="Sternberg P.W."/>
            <person name="Aroian R.V."/>
        </authorList>
    </citation>
    <scope>NUCLEOTIDE SEQUENCE</scope>
    <source>
        <strain evidence="3">HY135</strain>
    </source>
</reference>
<evidence type="ECO:0000256" key="1">
    <source>
        <dbReference type="SAM" id="MobiDB-lite"/>
    </source>
</evidence>
<dbReference type="Proteomes" id="UP000024635">
    <property type="component" value="Unassembled WGS sequence"/>
</dbReference>